<keyword evidence="1" id="KW-0472">Membrane</keyword>
<dbReference type="InterPro" id="IPR018392">
    <property type="entry name" value="LysM"/>
</dbReference>
<reference evidence="3 4" key="1">
    <citation type="journal article" date="2016" name="Nat. Commun.">
        <title>Thousands of microbial genomes shed light on interconnected biogeochemical processes in an aquifer system.</title>
        <authorList>
            <person name="Anantharaman K."/>
            <person name="Brown C.T."/>
            <person name="Hug L.A."/>
            <person name="Sharon I."/>
            <person name="Castelle C.J."/>
            <person name="Probst A.J."/>
            <person name="Thomas B.C."/>
            <person name="Singh A."/>
            <person name="Wilkins M.J."/>
            <person name="Karaoz U."/>
            <person name="Brodie E.L."/>
            <person name="Williams K.H."/>
            <person name="Hubbard S.S."/>
            <person name="Banfield J.F."/>
        </authorList>
    </citation>
    <scope>NUCLEOTIDE SEQUENCE [LARGE SCALE GENOMIC DNA]</scope>
</reference>
<organism evidence="3 4">
    <name type="scientific">Candidatus Collierbacteria bacterium RIFCSPHIGHO2_02_FULL_49_10</name>
    <dbReference type="NCBI Taxonomy" id="1817723"/>
    <lineage>
        <taxon>Bacteria</taxon>
        <taxon>Candidatus Collieribacteriota</taxon>
    </lineage>
</organism>
<sequence>MRYIKPHLSPQLRAQITPHKRREVKLTVAGVLFSLLSMLLIINLWPTKQIASVNNNKPLEVFTQPQTQVLGEATTQTEQAEFTQYIVKSGDTLFNISQEYNIRWDLIAQVNNLSEPYLLHAGEILKIPQTTTSSIPNKIYTIKSGDTLVSIAKQFNITVNDIIAVNPNLQQSDLITIGQIIKLP</sequence>
<dbReference type="PROSITE" id="PS51782">
    <property type="entry name" value="LYSM"/>
    <property type="match status" value="2"/>
</dbReference>
<feature type="domain" description="LysM" evidence="2">
    <location>
        <begin position="83"/>
        <end position="127"/>
    </location>
</feature>
<feature type="domain" description="LysM" evidence="2">
    <location>
        <begin position="138"/>
        <end position="183"/>
    </location>
</feature>
<dbReference type="Proteomes" id="UP000177390">
    <property type="component" value="Unassembled WGS sequence"/>
</dbReference>
<dbReference type="EMBL" id="MFAH01000003">
    <property type="protein sequence ID" value="OGD72235.1"/>
    <property type="molecule type" value="Genomic_DNA"/>
</dbReference>
<dbReference type="Gene3D" id="3.10.350.10">
    <property type="entry name" value="LysM domain"/>
    <property type="match status" value="2"/>
</dbReference>
<dbReference type="CDD" id="cd00118">
    <property type="entry name" value="LysM"/>
    <property type="match status" value="2"/>
</dbReference>
<evidence type="ECO:0000259" key="2">
    <source>
        <dbReference type="PROSITE" id="PS51782"/>
    </source>
</evidence>
<dbReference type="SUPFAM" id="SSF54106">
    <property type="entry name" value="LysM domain"/>
    <property type="match status" value="2"/>
</dbReference>
<dbReference type="PANTHER" id="PTHR33734:SF22">
    <property type="entry name" value="MEMBRANE-BOUND LYTIC MUREIN TRANSGLYCOSYLASE D"/>
    <property type="match status" value="1"/>
</dbReference>
<keyword evidence="1" id="KW-1133">Transmembrane helix</keyword>
<protein>
    <recommendedName>
        <fullName evidence="2">LysM domain-containing protein</fullName>
    </recommendedName>
</protein>
<dbReference type="GO" id="GO:0008932">
    <property type="term" value="F:lytic endotransglycosylase activity"/>
    <property type="evidence" value="ECO:0007669"/>
    <property type="project" value="TreeGrafter"/>
</dbReference>
<keyword evidence="1" id="KW-0812">Transmembrane</keyword>
<evidence type="ECO:0000256" key="1">
    <source>
        <dbReference type="SAM" id="Phobius"/>
    </source>
</evidence>
<evidence type="ECO:0000313" key="4">
    <source>
        <dbReference type="Proteomes" id="UP000177390"/>
    </source>
</evidence>
<dbReference type="PANTHER" id="PTHR33734">
    <property type="entry name" value="LYSM DOMAIN-CONTAINING GPI-ANCHORED PROTEIN 2"/>
    <property type="match status" value="1"/>
</dbReference>
<dbReference type="SMART" id="SM00257">
    <property type="entry name" value="LysM"/>
    <property type="match status" value="2"/>
</dbReference>
<proteinExistence type="predicted"/>
<name>A0A1F5EXZ8_9BACT</name>
<evidence type="ECO:0000313" key="3">
    <source>
        <dbReference type="EMBL" id="OGD72235.1"/>
    </source>
</evidence>
<gene>
    <name evidence="3" type="ORF">A3D09_02915</name>
</gene>
<accession>A0A1F5EXZ8</accession>
<dbReference type="AlphaFoldDB" id="A0A1F5EXZ8"/>
<feature type="transmembrane region" description="Helical" evidence="1">
    <location>
        <begin position="26"/>
        <end position="45"/>
    </location>
</feature>
<comment type="caution">
    <text evidence="3">The sequence shown here is derived from an EMBL/GenBank/DDBJ whole genome shotgun (WGS) entry which is preliminary data.</text>
</comment>
<dbReference type="InterPro" id="IPR036779">
    <property type="entry name" value="LysM_dom_sf"/>
</dbReference>
<dbReference type="Pfam" id="PF01476">
    <property type="entry name" value="LysM"/>
    <property type="match status" value="2"/>
</dbReference>